<organism evidence="1 2">
    <name type="scientific">Clostridium nitritogenes</name>
    <dbReference type="NCBI Taxonomy" id="83340"/>
    <lineage>
        <taxon>Bacteria</taxon>
        <taxon>Bacillati</taxon>
        <taxon>Bacillota</taxon>
        <taxon>Clostridia</taxon>
        <taxon>Eubacteriales</taxon>
        <taxon>Clostridiaceae</taxon>
        <taxon>Clostridium</taxon>
    </lineage>
</organism>
<keyword evidence="2" id="KW-1185">Reference proteome</keyword>
<evidence type="ECO:0000313" key="1">
    <source>
        <dbReference type="EMBL" id="GAA0856296.1"/>
    </source>
</evidence>
<comment type="caution">
    <text evidence="1">The sequence shown here is derived from an EMBL/GenBank/DDBJ whole genome shotgun (WGS) entry which is preliminary data.</text>
</comment>
<sequence>MKKILVPQKAKVTPKEVLKEISKFNYINKSPYSLSYYNVQILSEFINLIGSCKLNCIEKKFT</sequence>
<gene>
    <name evidence="1" type="ORF">GCM10008916_05250</name>
</gene>
<proteinExistence type="predicted"/>
<dbReference type="Proteomes" id="UP001501764">
    <property type="component" value="Unassembled WGS sequence"/>
</dbReference>
<protein>
    <submittedName>
        <fullName evidence="1">Uncharacterized protein</fullName>
    </submittedName>
</protein>
<name>A0ABN1LHZ5_9CLOT</name>
<accession>A0ABN1LHZ5</accession>
<dbReference type="RefSeq" id="WP_346025784.1">
    <property type="nucleotide sequence ID" value="NZ_BAAACO010000001.1"/>
</dbReference>
<reference evidence="1 2" key="1">
    <citation type="journal article" date="2019" name="Int. J. Syst. Evol. Microbiol.">
        <title>The Global Catalogue of Microorganisms (GCM) 10K type strain sequencing project: providing services to taxonomists for standard genome sequencing and annotation.</title>
        <authorList>
            <consortium name="The Broad Institute Genomics Platform"/>
            <consortium name="The Broad Institute Genome Sequencing Center for Infectious Disease"/>
            <person name="Wu L."/>
            <person name="Ma J."/>
        </authorList>
    </citation>
    <scope>NUCLEOTIDE SEQUENCE [LARGE SCALE GENOMIC DNA]</scope>
    <source>
        <strain evidence="1 2">JCM 6485</strain>
    </source>
</reference>
<evidence type="ECO:0000313" key="2">
    <source>
        <dbReference type="Proteomes" id="UP001501764"/>
    </source>
</evidence>
<dbReference type="EMBL" id="BAAACO010000001">
    <property type="protein sequence ID" value="GAA0856296.1"/>
    <property type="molecule type" value="Genomic_DNA"/>
</dbReference>